<dbReference type="NCBIfam" id="TIGR00558">
    <property type="entry name" value="pdxH"/>
    <property type="match status" value="1"/>
</dbReference>
<dbReference type="InterPro" id="IPR000659">
    <property type="entry name" value="Pyridox_Oxase"/>
</dbReference>
<dbReference type="Pfam" id="PF10590">
    <property type="entry name" value="PNP_phzG_C"/>
    <property type="match status" value="1"/>
</dbReference>
<feature type="domain" description="Pyridoxine 5'-phosphate oxidase dimerisation C-terminal" evidence="9">
    <location>
        <begin position="248"/>
        <end position="298"/>
    </location>
</feature>
<dbReference type="Gene3D" id="2.30.110.10">
    <property type="entry name" value="Electron Transport, Fmn-binding Protein, Chain A"/>
    <property type="match status" value="1"/>
</dbReference>
<reference evidence="10" key="1">
    <citation type="journal article" date="2022" name="Proc. Natl. Acad. Sci. U.S.A.">
        <title>Life cycle and functional genomics of the unicellular red alga Galdieria for elucidating algal and plant evolution and industrial use.</title>
        <authorList>
            <person name="Hirooka S."/>
            <person name="Itabashi T."/>
            <person name="Ichinose T.M."/>
            <person name="Onuma R."/>
            <person name="Fujiwara T."/>
            <person name="Yamashita S."/>
            <person name="Jong L.W."/>
            <person name="Tomita R."/>
            <person name="Iwane A.H."/>
            <person name="Miyagishima S.Y."/>
        </authorList>
    </citation>
    <scope>NUCLEOTIDE SEQUENCE</scope>
    <source>
        <strain evidence="10">NBRC 102759</strain>
    </source>
</reference>
<dbReference type="SUPFAM" id="SSF50475">
    <property type="entry name" value="FMN-binding split barrel"/>
    <property type="match status" value="1"/>
</dbReference>
<dbReference type="GO" id="GO:0008615">
    <property type="term" value="P:pyridoxine biosynthetic process"/>
    <property type="evidence" value="ECO:0007669"/>
    <property type="project" value="InterPro"/>
</dbReference>
<dbReference type="InterPro" id="IPR011576">
    <property type="entry name" value="Pyridox_Oxase_N"/>
</dbReference>
<comment type="caution">
    <text evidence="10">The sequence shown here is derived from an EMBL/GenBank/DDBJ whole genome shotgun (WGS) entry which is preliminary data.</text>
</comment>
<evidence type="ECO:0000256" key="3">
    <source>
        <dbReference type="ARBA" id="ARBA00005037"/>
    </source>
</evidence>
<evidence type="ECO:0000313" key="10">
    <source>
        <dbReference type="EMBL" id="GJQ10693.1"/>
    </source>
</evidence>
<dbReference type="EC" id="1.4.3.5" evidence="4"/>
<gene>
    <name evidence="10" type="ORF">GpartN1_g2484.t1</name>
</gene>
<sequence>MRGCWTVQCWLASSWQGRTIELRKSNTLDLRKSASVSPKLSYFQFRKQRFLSVDLRMHSSSNPERMSNAPPTIASLREEYSSTGLDESTLTDNPFVLFRKWLEEAVAAQVKEPNAMCLATVDQYHRPSNRYVLLKGFDDRGFVWYTNYTSRKAQQLERNPFAALTFWWGDLERSVRVEGRVFKVSSSESDSYFVSRPAKSRLAAILSEQSKPISSRSELETKFEELARRYGLQADGTCSQQIPRPDTWGGYRLVPDSIEFWKGMRDRLHDRIKYVREIDWSSESSLKNSLWQRYRLQP</sequence>
<organism evidence="10 11">
    <name type="scientific">Galdieria partita</name>
    <dbReference type="NCBI Taxonomy" id="83374"/>
    <lineage>
        <taxon>Eukaryota</taxon>
        <taxon>Rhodophyta</taxon>
        <taxon>Bangiophyceae</taxon>
        <taxon>Galdieriales</taxon>
        <taxon>Galdieriaceae</taxon>
        <taxon>Galdieria</taxon>
    </lineage>
</organism>
<dbReference type="GO" id="GO:0010181">
    <property type="term" value="F:FMN binding"/>
    <property type="evidence" value="ECO:0007669"/>
    <property type="project" value="InterPro"/>
</dbReference>
<keyword evidence="5" id="KW-0285">Flavoprotein</keyword>
<dbReference type="EMBL" id="BQMJ01000017">
    <property type="protein sequence ID" value="GJQ10693.1"/>
    <property type="molecule type" value="Genomic_DNA"/>
</dbReference>
<dbReference type="PANTHER" id="PTHR10851:SF0">
    <property type="entry name" value="PYRIDOXINE-5'-PHOSPHATE OXIDASE"/>
    <property type="match status" value="1"/>
</dbReference>
<keyword evidence="11" id="KW-1185">Reference proteome</keyword>
<evidence type="ECO:0000259" key="8">
    <source>
        <dbReference type="Pfam" id="PF01243"/>
    </source>
</evidence>
<dbReference type="InterPro" id="IPR012349">
    <property type="entry name" value="Split_barrel_FMN-bd"/>
</dbReference>
<dbReference type="OrthoDB" id="303614at2759"/>
<evidence type="ECO:0000313" key="11">
    <source>
        <dbReference type="Proteomes" id="UP001061958"/>
    </source>
</evidence>
<dbReference type="Proteomes" id="UP001061958">
    <property type="component" value="Unassembled WGS sequence"/>
</dbReference>
<dbReference type="NCBIfam" id="NF004231">
    <property type="entry name" value="PRK05679.1"/>
    <property type="match status" value="1"/>
</dbReference>
<evidence type="ECO:0000256" key="7">
    <source>
        <dbReference type="ARBA" id="ARBA00023002"/>
    </source>
</evidence>
<dbReference type="HAMAP" id="MF_01629">
    <property type="entry name" value="PdxH"/>
    <property type="match status" value="1"/>
</dbReference>
<evidence type="ECO:0000256" key="6">
    <source>
        <dbReference type="ARBA" id="ARBA00022643"/>
    </source>
</evidence>
<comment type="pathway">
    <text evidence="3">Cofactor metabolism; pyridoxal 5'-phosphate salvage; pyridoxal 5'-phosphate from pyridoxine 5'-phosphate: step 1/1.</text>
</comment>
<dbReference type="Pfam" id="PF01243">
    <property type="entry name" value="PNPOx_N"/>
    <property type="match status" value="1"/>
</dbReference>
<keyword evidence="7" id="KW-0560">Oxidoreductase</keyword>
<protein>
    <recommendedName>
        <fullName evidence="4">pyridoxal 5'-phosphate synthase</fullName>
        <ecNumber evidence="4">1.4.3.5</ecNumber>
    </recommendedName>
</protein>
<evidence type="ECO:0000256" key="4">
    <source>
        <dbReference type="ARBA" id="ARBA00012801"/>
    </source>
</evidence>
<dbReference type="GO" id="GO:0004733">
    <property type="term" value="F:pyridoxamine phosphate oxidase activity"/>
    <property type="evidence" value="ECO:0007669"/>
    <property type="project" value="UniProtKB-EC"/>
</dbReference>
<dbReference type="PANTHER" id="PTHR10851">
    <property type="entry name" value="PYRIDOXINE-5-PHOSPHATE OXIDASE"/>
    <property type="match status" value="1"/>
</dbReference>
<evidence type="ECO:0000256" key="5">
    <source>
        <dbReference type="ARBA" id="ARBA00022630"/>
    </source>
</evidence>
<dbReference type="InterPro" id="IPR019576">
    <property type="entry name" value="Pyridoxamine_oxidase_dimer_C"/>
</dbReference>
<keyword evidence="6" id="KW-0288">FMN</keyword>
<evidence type="ECO:0000259" key="9">
    <source>
        <dbReference type="Pfam" id="PF10590"/>
    </source>
</evidence>
<name>A0A9C7PTV4_9RHOD</name>
<accession>A0A9C7PTV4</accession>
<evidence type="ECO:0000256" key="2">
    <source>
        <dbReference type="ARBA" id="ARBA00004738"/>
    </source>
</evidence>
<dbReference type="AlphaFoldDB" id="A0A9C7PTV4"/>
<feature type="domain" description="Pyridoxamine 5'-phosphate oxidase N-terminal" evidence="8">
    <location>
        <begin position="102"/>
        <end position="226"/>
    </location>
</feature>
<reference evidence="10" key="2">
    <citation type="submission" date="2022-01" db="EMBL/GenBank/DDBJ databases">
        <authorList>
            <person name="Hirooka S."/>
            <person name="Miyagishima S.Y."/>
        </authorList>
    </citation>
    <scope>NUCLEOTIDE SEQUENCE</scope>
    <source>
        <strain evidence="10">NBRC 102759</strain>
    </source>
</reference>
<proteinExistence type="inferred from homology"/>
<evidence type="ECO:0000256" key="1">
    <source>
        <dbReference type="ARBA" id="ARBA00001917"/>
    </source>
</evidence>
<comment type="cofactor">
    <cofactor evidence="1">
        <name>FMN</name>
        <dbReference type="ChEBI" id="CHEBI:58210"/>
    </cofactor>
</comment>
<comment type="pathway">
    <text evidence="2">Cofactor metabolism; pyridoxal 5'-phosphate salvage; pyridoxal 5'-phosphate from pyridoxamine 5'-phosphate: step 1/1.</text>
</comment>